<dbReference type="EMBL" id="JARBHB010000007">
    <property type="protein sequence ID" value="KAJ8878969.1"/>
    <property type="molecule type" value="Genomic_DNA"/>
</dbReference>
<organism evidence="1 2">
    <name type="scientific">Dryococelus australis</name>
    <dbReference type="NCBI Taxonomy" id="614101"/>
    <lineage>
        <taxon>Eukaryota</taxon>
        <taxon>Metazoa</taxon>
        <taxon>Ecdysozoa</taxon>
        <taxon>Arthropoda</taxon>
        <taxon>Hexapoda</taxon>
        <taxon>Insecta</taxon>
        <taxon>Pterygota</taxon>
        <taxon>Neoptera</taxon>
        <taxon>Polyneoptera</taxon>
        <taxon>Phasmatodea</taxon>
        <taxon>Verophasmatodea</taxon>
        <taxon>Anareolatae</taxon>
        <taxon>Phasmatidae</taxon>
        <taxon>Eurycanthinae</taxon>
        <taxon>Dryococelus</taxon>
    </lineage>
</organism>
<protein>
    <submittedName>
        <fullName evidence="1">Uncharacterized protein</fullName>
    </submittedName>
</protein>
<comment type="caution">
    <text evidence="1">The sequence shown here is derived from an EMBL/GenBank/DDBJ whole genome shotgun (WGS) entry which is preliminary data.</text>
</comment>
<sequence>MPGECKSNLSQISTKARAMKVARRQKVFPQAELHRLKLAERQATCTVNDTQEQMQAQQEEQAGYLAL</sequence>
<gene>
    <name evidence="1" type="ORF">PR048_019573</name>
</gene>
<dbReference type="Proteomes" id="UP001159363">
    <property type="component" value="Chromosome 6"/>
</dbReference>
<accession>A0ABQ9H3V3</accession>
<name>A0ABQ9H3V3_9NEOP</name>
<evidence type="ECO:0000313" key="1">
    <source>
        <dbReference type="EMBL" id="KAJ8878969.1"/>
    </source>
</evidence>
<reference evidence="1 2" key="1">
    <citation type="submission" date="2023-02" db="EMBL/GenBank/DDBJ databases">
        <title>LHISI_Scaffold_Assembly.</title>
        <authorList>
            <person name="Stuart O.P."/>
            <person name="Cleave R."/>
            <person name="Magrath M.J.L."/>
            <person name="Mikheyev A.S."/>
        </authorList>
    </citation>
    <scope>NUCLEOTIDE SEQUENCE [LARGE SCALE GENOMIC DNA]</scope>
    <source>
        <strain evidence="1">Daus_M_001</strain>
        <tissue evidence="1">Leg muscle</tissue>
    </source>
</reference>
<evidence type="ECO:0000313" key="2">
    <source>
        <dbReference type="Proteomes" id="UP001159363"/>
    </source>
</evidence>
<keyword evidence="2" id="KW-1185">Reference proteome</keyword>
<proteinExistence type="predicted"/>